<accession>A0A699ZFQ7</accession>
<evidence type="ECO:0000256" key="1">
    <source>
        <dbReference type="SAM" id="MobiDB-lite"/>
    </source>
</evidence>
<reference evidence="2 3" key="1">
    <citation type="submission" date="2020-02" db="EMBL/GenBank/DDBJ databases">
        <title>Draft genome sequence of Haematococcus lacustris strain NIES-144.</title>
        <authorList>
            <person name="Morimoto D."/>
            <person name="Nakagawa S."/>
            <person name="Yoshida T."/>
            <person name="Sawayama S."/>
        </authorList>
    </citation>
    <scope>NUCLEOTIDE SEQUENCE [LARGE SCALE GENOMIC DNA]</scope>
    <source>
        <strain evidence="2 3">NIES-144</strain>
    </source>
</reference>
<gene>
    <name evidence="2" type="ORF">HaLaN_18900</name>
</gene>
<organism evidence="2 3">
    <name type="scientific">Haematococcus lacustris</name>
    <name type="common">Green alga</name>
    <name type="synonym">Haematococcus pluvialis</name>
    <dbReference type="NCBI Taxonomy" id="44745"/>
    <lineage>
        <taxon>Eukaryota</taxon>
        <taxon>Viridiplantae</taxon>
        <taxon>Chlorophyta</taxon>
        <taxon>core chlorophytes</taxon>
        <taxon>Chlorophyceae</taxon>
        <taxon>CS clade</taxon>
        <taxon>Chlamydomonadales</taxon>
        <taxon>Haematococcaceae</taxon>
        <taxon>Haematococcus</taxon>
    </lineage>
</organism>
<feature type="region of interest" description="Disordered" evidence="1">
    <location>
        <begin position="1"/>
        <end position="20"/>
    </location>
</feature>
<protein>
    <submittedName>
        <fullName evidence="2">Uncharacterized protein</fullName>
    </submittedName>
</protein>
<feature type="compositionally biased region" description="Basic and acidic residues" evidence="1">
    <location>
        <begin position="1"/>
        <end position="18"/>
    </location>
</feature>
<feature type="non-terminal residue" evidence="2">
    <location>
        <position position="1"/>
    </location>
</feature>
<name>A0A699ZFQ7_HAELA</name>
<evidence type="ECO:0000313" key="2">
    <source>
        <dbReference type="EMBL" id="GFH21567.1"/>
    </source>
</evidence>
<dbReference type="Proteomes" id="UP000485058">
    <property type="component" value="Unassembled WGS sequence"/>
</dbReference>
<keyword evidence="3" id="KW-1185">Reference proteome</keyword>
<proteinExistence type="predicted"/>
<dbReference type="AlphaFoldDB" id="A0A699ZFQ7"/>
<comment type="caution">
    <text evidence="2">The sequence shown here is derived from an EMBL/GenBank/DDBJ whole genome shotgun (WGS) entry which is preliminary data.</text>
</comment>
<sequence length="115" mass="12419">MIEWGRDAMGKYDARGSEPGDEVSVLIWPGGHIEHWPRGTLAAEVVNAKGIVSLTSRTEPRDVRPSATAVAGGDDMYGSVLQGAALVNINNRLVPEHTVLSDGDMLILTREKVRI</sequence>
<evidence type="ECO:0000313" key="3">
    <source>
        <dbReference type="Proteomes" id="UP000485058"/>
    </source>
</evidence>
<dbReference type="EMBL" id="BLLF01001855">
    <property type="protein sequence ID" value="GFH21567.1"/>
    <property type="molecule type" value="Genomic_DNA"/>
</dbReference>